<comment type="caution">
    <text evidence="2">The sequence shown here is derived from an EMBL/GenBank/DDBJ whole genome shotgun (WGS) entry which is preliminary data.</text>
</comment>
<evidence type="ECO:0000256" key="1">
    <source>
        <dbReference type="SAM" id="MobiDB-lite"/>
    </source>
</evidence>
<reference evidence="2" key="1">
    <citation type="submission" date="2009-10" db="EMBL/GenBank/DDBJ databases">
        <title>Diversity of trophic interactions inside an arsenic-rich microbial ecosystem.</title>
        <authorList>
            <person name="Bertin P.N."/>
            <person name="Heinrich-Salmeron A."/>
            <person name="Pelletier E."/>
            <person name="Goulhen-Chollet F."/>
            <person name="Arsene-Ploetze F."/>
            <person name="Gallien S."/>
            <person name="Calteau A."/>
            <person name="Vallenet D."/>
            <person name="Casiot C."/>
            <person name="Chane-Woon-Ming B."/>
            <person name="Giloteaux L."/>
            <person name="Barakat M."/>
            <person name="Bonnefoy V."/>
            <person name="Bruneel O."/>
            <person name="Chandler M."/>
            <person name="Cleiss J."/>
            <person name="Duran R."/>
            <person name="Elbaz-Poulichet F."/>
            <person name="Fonknechten N."/>
            <person name="Lauga B."/>
            <person name="Mornico D."/>
            <person name="Ortet P."/>
            <person name="Schaeffer C."/>
            <person name="Siguier P."/>
            <person name="Alexander Thil Smith A."/>
            <person name="Van Dorsselaer A."/>
            <person name="Weissenbach J."/>
            <person name="Medigue C."/>
            <person name="Le Paslier D."/>
        </authorList>
    </citation>
    <scope>NUCLEOTIDE SEQUENCE</scope>
</reference>
<dbReference type="AlphaFoldDB" id="E6QPE5"/>
<name>E6QPE5_9ZZZZ</name>
<evidence type="ECO:0000313" key="2">
    <source>
        <dbReference type="EMBL" id="CBI09116.1"/>
    </source>
</evidence>
<protein>
    <submittedName>
        <fullName evidence="2">Uncharacterized protein</fullName>
    </submittedName>
</protein>
<gene>
    <name evidence="2" type="ORF">CARN6_2670</name>
</gene>
<dbReference type="EMBL" id="CABQ01000322">
    <property type="protein sequence ID" value="CBI09116.1"/>
    <property type="molecule type" value="Genomic_DNA"/>
</dbReference>
<proteinExistence type="predicted"/>
<sequence>MEAVRRRHPARPTVQPLHPVSAAMTPLESSLVDAGKQLKIAQSSAIVDRAMRADGAVGPDKRARYLEKLGRMRRRGFFSIEETNFGGDSGGHLLQFIGAPVAAAPAANPPRDRSGLGWVGTSASTFKTPGAAASVAEPMCSRFAPPCHKPSATLNPPGAPPWPKPTLT</sequence>
<feature type="compositionally biased region" description="Pro residues" evidence="1">
    <location>
        <begin position="157"/>
        <end position="168"/>
    </location>
</feature>
<accession>E6QPE5</accession>
<feature type="region of interest" description="Disordered" evidence="1">
    <location>
        <begin position="146"/>
        <end position="168"/>
    </location>
</feature>
<organism evidence="2">
    <name type="scientific">mine drainage metagenome</name>
    <dbReference type="NCBI Taxonomy" id="410659"/>
    <lineage>
        <taxon>unclassified sequences</taxon>
        <taxon>metagenomes</taxon>
        <taxon>ecological metagenomes</taxon>
    </lineage>
</organism>